<protein>
    <recommendedName>
        <fullName evidence="2">protein-glutamate methylesterase</fullName>
        <ecNumber evidence="2">3.1.1.61</ecNumber>
    </recommendedName>
</protein>
<dbReference type="InterPro" id="IPR000673">
    <property type="entry name" value="Sig_transdc_resp-reg_Me-estase"/>
</dbReference>
<dbReference type="Pfam" id="PF01339">
    <property type="entry name" value="CheB_methylest"/>
    <property type="match status" value="1"/>
</dbReference>
<evidence type="ECO:0000256" key="4">
    <source>
        <dbReference type="PROSITE-ProRule" id="PRU00050"/>
    </source>
</evidence>
<dbReference type="GO" id="GO:0006935">
    <property type="term" value="P:chemotaxis"/>
    <property type="evidence" value="ECO:0007669"/>
    <property type="project" value="UniProtKB-UniRule"/>
</dbReference>
<dbReference type="AlphaFoldDB" id="Q7M941"/>
<evidence type="ECO:0000256" key="3">
    <source>
        <dbReference type="ARBA" id="ARBA00048267"/>
    </source>
</evidence>
<feature type="active site" evidence="4">
    <location>
        <position position="163"/>
    </location>
</feature>
<evidence type="ECO:0000256" key="2">
    <source>
        <dbReference type="ARBA" id="ARBA00039140"/>
    </source>
</evidence>
<keyword evidence="4" id="KW-0145">Chemotaxis</keyword>
<organism evidence="7">
    <name type="scientific">Wolinella succinogenes (strain ATCC 29543 / DSM 1740 / CCUG 13145 / JCM 31913 / LMG 7466 / NCTC 11488 / FDC 602W)</name>
    <name type="common">Vibrio succinogenes</name>
    <dbReference type="NCBI Taxonomy" id="273121"/>
    <lineage>
        <taxon>Bacteria</taxon>
        <taxon>Pseudomonadati</taxon>
        <taxon>Campylobacterota</taxon>
        <taxon>Epsilonproteobacteria</taxon>
        <taxon>Campylobacterales</taxon>
        <taxon>Helicobacteraceae</taxon>
        <taxon>Wolinella</taxon>
    </lineage>
</organism>
<accession>Q7M941</accession>
<reference evidence="6 7" key="1">
    <citation type="journal article" date="2003" name="Proc. Natl. Acad. Sci. U.S.A.">
        <title>Complete genome sequence and analysis of Wolinella succinogenes.</title>
        <authorList>
            <person name="Baar C."/>
            <person name="Eppinger M."/>
            <person name="Raddatz G."/>
            <person name="Simon JM."/>
            <person name="Lanz C."/>
            <person name="Klimmek O."/>
            <person name="Nandakumar R."/>
            <person name="Gross R."/>
            <person name="Rosinus A."/>
            <person name="Keller H."/>
            <person name="Jagtap P."/>
            <person name="Linke B."/>
            <person name="Meyer F."/>
            <person name="Lederer H."/>
            <person name="Schuster S.C."/>
        </authorList>
    </citation>
    <scope>NUCLEOTIDE SEQUENCE [LARGE SCALE GENOMIC DNA]</scope>
    <source>
        <strain evidence="7">ATCC 29543 / DSM 1740 / CCUG 13145 / JCM 31913 / LMG 7466 / NCTC 11488 / FDC 602W</strain>
    </source>
</reference>
<dbReference type="PROSITE" id="PS50122">
    <property type="entry name" value="CHEB"/>
    <property type="match status" value="1"/>
</dbReference>
<dbReference type="PANTHER" id="PTHR42872:SF6">
    <property type="entry name" value="PROTEIN-GLUTAMATE METHYLESTERASE_PROTEIN-GLUTAMINE GLUTAMINASE"/>
    <property type="match status" value="1"/>
</dbReference>
<dbReference type="HOGENOM" id="CLU_000445_51_2_7"/>
<dbReference type="RefSeq" id="WP_011139083.1">
    <property type="nucleotide sequence ID" value="NC_005090.1"/>
</dbReference>
<name>Q7M941_WOLSU</name>
<dbReference type="GO" id="GO:0000156">
    <property type="term" value="F:phosphorelay response regulator activity"/>
    <property type="evidence" value="ECO:0007669"/>
    <property type="project" value="InterPro"/>
</dbReference>
<dbReference type="InterPro" id="IPR035909">
    <property type="entry name" value="CheB_C"/>
</dbReference>
<keyword evidence="1 4" id="KW-0378">Hydrolase</keyword>
<gene>
    <name evidence="6" type="ordered locus">WS1213</name>
</gene>
<proteinExistence type="predicted"/>
<evidence type="ECO:0000313" key="7">
    <source>
        <dbReference type="Proteomes" id="UP000000422"/>
    </source>
</evidence>
<dbReference type="GO" id="GO:0005737">
    <property type="term" value="C:cytoplasm"/>
    <property type="evidence" value="ECO:0007669"/>
    <property type="project" value="InterPro"/>
</dbReference>
<feature type="active site" evidence="4">
    <location>
        <position position="67"/>
    </location>
</feature>
<keyword evidence="7" id="KW-1185">Reference proteome</keyword>
<evidence type="ECO:0000256" key="1">
    <source>
        <dbReference type="ARBA" id="ARBA00022801"/>
    </source>
</evidence>
<dbReference type="PANTHER" id="PTHR42872">
    <property type="entry name" value="PROTEIN-GLUTAMATE METHYLESTERASE/PROTEIN-GLUTAMINE GLUTAMINASE"/>
    <property type="match status" value="1"/>
</dbReference>
<dbReference type="GO" id="GO:0008984">
    <property type="term" value="F:protein-glutamate methylesterase activity"/>
    <property type="evidence" value="ECO:0007669"/>
    <property type="project" value="UniProtKB-EC"/>
</dbReference>
<dbReference type="EMBL" id="BX571660">
    <property type="protein sequence ID" value="CAE10295.1"/>
    <property type="molecule type" value="Genomic_DNA"/>
</dbReference>
<dbReference type="SUPFAM" id="SSF52738">
    <property type="entry name" value="Methylesterase CheB, C-terminal domain"/>
    <property type="match status" value="1"/>
</dbReference>
<dbReference type="Proteomes" id="UP000000422">
    <property type="component" value="Chromosome"/>
</dbReference>
<evidence type="ECO:0000259" key="5">
    <source>
        <dbReference type="PROSITE" id="PS50122"/>
    </source>
</evidence>
<feature type="domain" description="CheB-type methylesterase" evidence="5">
    <location>
        <begin position="29"/>
        <end position="221"/>
    </location>
</feature>
<sequence>MAKSFDQRVPLEVEKKHHPDLLLPSNPHKKEGKKIILIGSSTGGVEALTRIFPKLPAGLPPIVIVQHIPKGFSTSFAQRLNSISAFSVIEVSAREVLKDSHAYLAPGDKHLVIENVAGSYLAKCVDGERISRHKPSVDVLFRSGNNAAGKNAMAIIMTGMGDDGSIGIKELFDNGAYTIAQNEASCVVFGMPKKAIEKGAVSEVVSLDEIPQKIIEYAARSSDKGKNEPA</sequence>
<dbReference type="STRING" id="273121.WS1213"/>
<dbReference type="eggNOG" id="COG2201">
    <property type="taxonomic scope" value="Bacteria"/>
</dbReference>
<dbReference type="Gene3D" id="3.40.50.180">
    <property type="entry name" value="Methylesterase CheB, C-terminal domain"/>
    <property type="match status" value="1"/>
</dbReference>
<dbReference type="CDD" id="cd16432">
    <property type="entry name" value="CheB_Rec"/>
    <property type="match status" value="1"/>
</dbReference>
<feature type="active site" evidence="4">
    <location>
        <position position="41"/>
    </location>
</feature>
<dbReference type="EC" id="3.1.1.61" evidence="2"/>
<comment type="catalytic activity">
    <reaction evidence="3">
        <text>[protein]-L-glutamate 5-O-methyl ester + H2O = L-glutamyl-[protein] + methanol + H(+)</text>
        <dbReference type="Rhea" id="RHEA:23236"/>
        <dbReference type="Rhea" id="RHEA-COMP:10208"/>
        <dbReference type="Rhea" id="RHEA-COMP:10311"/>
        <dbReference type="ChEBI" id="CHEBI:15377"/>
        <dbReference type="ChEBI" id="CHEBI:15378"/>
        <dbReference type="ChEBI" id="CHEBI:17790"/>
        <dbReference type="ChEBI" id="CHEBI:29973"/>
        <dbReference type="ChEBI" id="CHEBI:82795"/>
        <dbReference type="EC" id="3.1.1.61"/>
    </reaction>
</comment>
<evidence type="ECO:0000313" key="6">
    <source>
        <dbReference type="EMBL" id="CAE10295.1"/>
    </source>
</evidence>
<dbReference type="KEGG" id="wsu:WS1213"/>